<dbReference type="FunFam" id="2.40.10.10:FF:000024">
    <property type="entry name" value="Serine protease 53"/>
    <property type="match status" value="4"/>
</dbReference>
<dbReference type="InterPro" id="IPR043504">
    <property type="entry name" value="Peptidase_S1_PA_chymotrypsin"/>
</dbReference>
<dbReference type="Proteomes" id="UP000736164">
    <property type="component" value="Unassembled WGS sequence"/>
</dbReference>
<dbReference type="AlphaFoldDB" id="A0A8J7NL93"/>
<keyword evidence="1 5" id="KW-0645">Protease</keyword>
<dbReference type="PROSITE" id="PS50240">
    <property type="entry name" value="TRYPSIN_DOM"/>
    <property type="match status" value="4"/>
</dbReference>
<protein>
    <submittedName>
        <fullName evidence="7">TMPS9 protease</fullName>
    </submittedName>
</protein>
<keyword evidence="8" id="KW-1185">Reference proteome</keyword>
<evidence type="ECO:0000259" key="6">
    <source>
        <dbReference type="PROSITE" id="PS50240"/>
    </source>
</evidence>
<feature type="domain" description="Peptidase S1" evidence="6">
    <location>
        <begin position="1011"/>
        <end position="1245"/>
    </location>
</feature>
<evidence type="ECO:0000256" key="3">
    <source>
        <dbReference type="ARBA" id="ARBA00022801"/>
    </source>
</evidence>
<feature type="domain" description="Peptidase S1" evidence="6">
    <location>
        <begin position="324"/>
        <end position="563"/>
    </location>
</feature>
<keyword evidence="3 5" id="KW-0378">Hydrolase</keyword>
<evidence type="ECO:0000256" key="5">
    <source>
        <dbReference type="RuleBase" id="RU363034"/>
    </source>
</evidence>
<feature type="non-terminal residue" evidence="7">
    <location>
        <position position="1246"/>
    </location>
</feature>
<evidence type="ECO:0000313" key="7">
    <source>
        <dbReference type="EMBL" id="MBN3315734.1"/>
    </source>
</evidence>
<keyword evidence="4" id="KW-1015">Disulfide bond</keyword>
<dbReference type="PRINTS" id="PR00722">
    <property type="entry name" value="CHYMOTRYPSIN"/>
</dbReference>
<dbReference type="PROSITE" id="PS00134">
    <property type="entry name" value="TRYPSIN_HIS"/>
    <property type="match status" value="2"/>
</dbReference>
<accession>A0A8J7NL93</accession>
<dbReference type="GO" id="GO:0006508">
    <property type="term" value="P:proteolysis"/>
    <property type="evidence" value="ECO:0007669"/>
    <property type="project" value="UniProtKB-KW"/>
</dbReference>
<dbReference type="SUPFAM" id="SSF50494">
    <property type="entry name" value="Trypsin-like serine proteases"/>
    <property type="match status" value="4"/>
</dbReference>
<dbReference type="InterPro" id="IPR033116">
    <property type="entry name" value="TRYPSIN_SER"/>
</dbReference>
<reference evidence="7" key="1">
    <citation type="journal article" date="2021" name="Cell">
        <title>Tracing the genetic footprints of vertebrate landing in non-teleost ray-finned fishes.</title>
        <authorList>
            <person name="Bi X."/>
            <person name="Wang K."/>
            <person name="Yang L."/>
            <person name="Pan H."/>
            <person name="Jiang H."/>
            <person name="Wei Q."/>
            <person name="Fang M."/>
            <person name="Yu H."/>
            <person name="Zhu C."/>
            <person name="Cai Y."/>
            <person name="He Y."/>
            <person name="Gan X."/>
            <person name="Zeng H."/>
            <person name="Yu D."/>
            <person name="Zhu Y."/>
            <person name="Jiang H."/>
            <person name="Qiu Q."/>
            <person name="Yang H."/>
            <person name="Zhang Y.E."/>
            <person name="Wang W."/>
            <person name="Zhu M."/>
            <person name="He S."/>
            <person name="Zhang G."/>
        </authorList>
    </citation>
    <scope>NUCLEOTIDE SEQUENCE</scope>
    <source>
        <strain evidence="7">Allg_001</strain>
    </source>
</reference>
<dbReference type="CDD" id="cd00190">
    <property type="entry name" value="Tryp_SPc"/>
    <property type="match status" value="4"/>
</dbReference>
<evidence type="ECO:0000256" key="1">
    <source>
        <dbReference type="ARBA" id="ARBA00022670"/>
    </source>
</evidence>
<dbReference type="InterPro" id="IPR009003">
    <property type="entry name" value="Peptidase_S1_PA"/>
</dbReference>
<feature type="domain" description="Peptidase S1" evidence="6">
    <location>
        <begin position="27"/>
        <end position="264"/>
    </location>
</feature>
<comment type="caution">
    <text evidence="7">The sequence shown here is derived from an EMBL/GenBank/DDBJ whole genome shotgun (WGS) entry which is preliminary data.</text>
</comment>
<dbReference type="InterPro" id="IPR018114">
    <property type="entry name" value="TRYPSIN_HIS"/>
</dbReference>
<feature type="non-terminal residue" evidence="7">
    <location>
        <position position="1"/>
    </location>
</feature>
<evidence type="ECO:0000313" key="8">
    <source>
        <dbReference type="Proteomes" id="UP000736164"/>
    </source>
</evidence>
<organism evidence="7 8">
    <name type="scientific">Atractosteus spatula</name>
    <name type="common">Alligator gar</name>
    <name type="synonym">Lepisosteus spatula</name>
    <dbReference type="NCBI Taxonomy" id="7917"/>
    <lineage>
        <taxon>Eukaryota</taxon>
        <taxon>Metazoa</taxon>
        <taxon>Chordata</taxon>
        <taxon>Craniata</taxon>
        <taxon>Vertebrata</taxon>
        <taxon>Euteleostomi</taxon>
        <taxon>Actinopterygii</taxon>
        <taxon>Neopterygii</taxon>
        <taxon>Holostei</taxon>
        <taxon>Semionotiformes</taxon>
        <taxon>Lepisosteidae</taxon>
        <taxon>Atractosteus</taxon>
    </lineage>
</organism>
<sequence>MAAVHPVSHTLWCVSPACGQVPLSPRTLQGNSAQEGSWPWQASLHWDGKYLCGGSLINRKWVLTAAICFYKSSIAASQWTVYLGRLTQLGSNPHEVSRGVRKIILYPFGSYIYYDNIALVKLSSPVTFNDYIQPICLADTRSSFQTGTSCWVTGWGNMTGRRTALSGNKTLQQAQLPIIESTDCVRRIYKLYGFAYVTQKMICAGVIQDKVIQVQVILGSPLVCKQESTWIQAGVVNFRNYCPRYFEVHAGVSSYKSWIKKQVGLETTDFVVFSNSYTTNAPIVVSANTTAPVTIAPSTPTDFSTTTELLNTDFFTTTPSRMSIVGGQDANLGKWPWMASVQVKTFSGTFQCGGSLLNDRWVLTAAHCLKKPFLKMCKSLVVLGGYKLDICNEHQQTRSIRRVILHEGYTNTKQGSDIALVELDSPVSTSKFISPVTLADSSDRFNETSECWATGWGNIGTQDPLQWPHTLQEVRLPIIDNQHCQEMYNSIYTIQSDMMCAGFKDGRKDTCQGDSGGPLVCKRGNRWVQAGVVSFGRGCAQPFSPGVYTRVSSYKAWITENWLCFTHICLINQLISPATSFPLFSSPCLGSASEFLQPYSDPGSRLLTAQFPTSENLCSRGSILHPISCGSTDSQSRIPNTVLLMARREEVVSPAQCPVQRTSYRCPTTGNCPPWCAAPPLLLCQHISESHTSAKSVESSLSRIAGGQDAKEGEWPWMVYLKIVPFRGKPLDVGECGGSLIDKNWVLTAAHCFDESLKWWQSRVILGAYQLDSSHDNQQMRSMKKVIIHGQYTSPAKGSDIALVELDSPVSSNAYIRPVTLASEAQAFNETSECWATGWGEVGTNEALKHPRTLQEVQLPIIDNKSCQKMQRSLRIQKEMMCAGLKRGGKDTCQGDSGGPLVCKQSNSWVQAGIVSFGYGKGCARSKHPGIYTRVSSYRDWIKKHRSPDTCSGVGAAVSPLCPGSSSISVSVLTPLSQCSVNVLECPSSQCVCINPSLSPVSSSPLSRSSIVGGQDAKEGRWPWMASLNLVMRNITFQITQQNKTSTHKKYNPLSWWESSITLGGYQLSNSNEYQQTHSVKRIIVHEMYYNVEGGSDVALIELNETATINQYVKPVALAEASNNISAKWDCWATGWGNVGNSVSLSEPETLQEVQLPIIDNLECQKMLKQHYVILPEMLCAGYEAGGKDTCQGDSGGPLVCRKNKRSPWLQAGIVSFGLQCAVPLSPGIYTRVSTYRDWIKKHTGI</sequence>
<name>A0A8J7NL93_ATRSP</name>
<evidence type="ECO:0000256" key="2">
    <source>
        <dbReference type="ARBA" id="ARBA00022729"/>
    </source>
</evidence>
<dbReference type="PROSITE" id="PS00135">
    <property type="entry name" value="TRYPSIN_SER"/>
    <property type="match status" value="3"/>
</dbReference>
<dbReference type="Gene3D" id="2.40.10.10">
    <property type="entry name" value="Trypsin-like serine proteases"/>
    <property type="match status" value="4"/>
</dbReference>
<dbReference type="GO" id="GO:0004252">
    <property type="term" value="F:serine-type endopeptidase activity"/>
    <property type="evidence" value="ECO:0007669"/>
    <property type="project" value="InterPro"/>
</dbReference>
<evidence type="ECO:0000256" key="4">
    <source>
        <dbReference type="ARBA" id="ARBA00023157"/>
    </source>
</evidence>
<proteinExistence type="predicted"/>
<dbReference type="InterPro" id="IPR001254">
    <property type="entry name" value="Trypsin_dom"/>
</dbReference>
<keyword evidence="5" id="KW-0720">Serine protease</keyword>
<feature type="domain" description="Peptidase S1" evidence="6">
    <location>
        <begin position="704"/>
        <end position="947"/>
    </location>
</feature>
<dbReference type="Pfam" id="PF00089">
    <property type="entry name" value="Trypsin"/>
    <property type="match status" value="4"/>
</dbReference>
<keyword evidence="2" id="KW-0732">Signal</keyword>
<dbReference type="SMART" id="SM00020">
    <property type="entry name" value="Tryp_SPc"/>
    <property type="match status" value="4"/>
</dbReference>
<dbReference type="InterPro" id="IPR001314">
    <property type="entry name" value="Peptidase_S1A"/>
</dbReference>
<gene>
    <name evidence="7" type="primary">Tmprss9_1</name>
    <name evidence="7" type="ORF">GTO95_0016480</name>
</gene>
<dbReference type="EMBL" id="JAAWVO010023485">
    <property type="protein sequence ID" value="MBN3315734.1"/>
    <property type="molecule type" value="Genomic_DNA"/>
</dbReference>
<dbReference type="PANTHER" id="PTHR24253">
    <property type="entry name" value="TRANSMEMBRANE PROTEASE SERINE"/>
    <property type="match status" value="1"/>
</dbReference>
<dbReference type="PANTHER" id="PTHR24253:SF127">
    <property type="entry name" value="SERINE PROTEASE 27-LIKE"/>
    <property type="match status" value="1"/>
</dbReference>